<dbReference type="InterPro" id="IPR006158">
    <property type="entry name" value="Cobalamin-bd"/>
</dbReference>
<keyword evidence="4" id="KW-0413">Isomerase</keyword>
<comment type="caution">
    <text evidence="7">The sequence shown here is derived from an EMBL/GenBank/DDBJ whole genome shotgun (WGS) entry which is preliminary data.</text>
</comment>
<dbReference type="PANTHER" id="PTHR48101:SF1">
    <property type="entry name" value="METHYLMALONYL-COA MUTASE, LARGE SUBUNIT"/>
    <property type="match status" value="1"/>
</dbReference>
<keyword evidence="8" id="KW-1185">Reference proteome</keyword>
<dbReference type="Proteomes" id="UP001608902">
    <property type="component" value="Unassembled WGS sequence"/>
</dbReference>
<dbReference type="SUPFAM" id="SSF52242">
    <property type="entry name" value="Cobalamin (vitamin B12)-binding domain"/>
    <property type="match status" value="1"/>
</dbReference>
<keyword evidence="2" id="KW-0846">Cobalamin</keyword>
<dbReference type="GO" id="GO:0031419">
    <property type="term" value="F:cobalamin binding"/>
    <property type="evidence" value="ECO:0007669"/>
    <property type="project" value="UniProtKB-KW"/>
</dbReference>
<feature type="domain" description="B12-binding" evidence="6">
    <location>
        <begin position="56"/>
        <end position="187"/>
    </location>
</feature>
<dbReference type="GO" id="GO:0016853">
    <property type="term" value="F:isomerase activity"/>
    <property type="evidence" value="ECO:0007669"/>
    <property type="project" value="UniProtKB-KW"/>
</dbReference>
<dbReference type="EMBL" id="JBGFUD010003882">
    <property type="protein sequence ID" value="MFH4979131.1"/>
    <property type="molecule type" value="Genomic_DNA"/>
</dbReference>
<protein>
    <recommendedName>
        <fullName evidence="6">B12-binding domain-containing protein</fullName>
    </recommendedName>
</protein>
<name>A0ABD6EHD3_9BILA</name>
<dbReference type="InterPro" id="IPR006159">
    <property type="entry name" value="Acid_CoA_mut_C"/>
</dbReference>
<evidence type="ECO:0000256" key="4">
    <source>
        <dbReference type="ARBA" id="ARBA00023235"/>
    </source>
</evidence>
<dbReference type="Gene3D" id="3.40.50.280">
    <property type="entry name" value="Cobalamin-binding domain"/>
    <property type="match status" value="1"/>
</dbReference>
<evidence type="ECO:0000313" key="8">
    <source>
        <dbReference type="Proteomes" id="UP001608902"/>
    </source>
</evidence>
<sequence length="200" mass="22183">MLPSIARSIGAVGIRRCALFARRAMSITPEHFIGDPAECEKVRQRVKQFAESEGRQPRILVAKMSKEKDFQQTMQVATGFADFGFDVDVGPYFHTPAEAAQQAVDADVHAVEASQVDGHLDVLPKIIEELKLLGRPDILVIACGHVNAEEHEQLHKQGVRAIFDPNTKITHFTTKTLDEIEKAKKLREESSETESAESHG</sequence>
<evidence type="ECO:0000313" key="7">
    <source>
        <dbReference type="EMBL" id="MFH4979131.1"/>
    </source>
</evidence>
<dbReference type="AlphaFoldDB" id="A0ABD6EHD3"/>
<evidence type="ECO:0000256" key="2">
    <source>
        <dbReference type="ARBA" id="ARBA00022628"/>
    </source>
</evidence>
<gene>
    <name evidence="7" type="ORF">AB6A40_005840</name>
</gene>
<dbReference type="GO" id="GO:0046872">
    <property type="term" value="F:metal ion binding"/>
    <property type="evidence" value="ECO:0007669"/>
    <property type="project" value="UniProtKB-KW"/>
</dbReference>
<evidence type="ECO:0000259" key="6">
    <source>
        <dbReference type="PROSITE" id="PS51332"/>
    </source>
</evidence>
<accession>A0ABD6EHD3</accession>
<comment type="cofactor">
    <cofactor evidence="1">
        <name>adenosylcob(III)alamin</name>
        <dbReference type="ChEBI" id="CHEBI:18408"/>
    </cofactor>
</comment>
<reference evidence="7 8" key="1">
    <citation type="submission" date="2024-08" db="EMBL/GenBank/DDBJ databases">
        <title>Gnathostoma spinigerum genome.</title>
        <authorList>
            <person name="Gonzalez-Bertolin B."/>
            <person name="Monzon S."/>
            <person name="Zaballos A."/>
            <person name="Jimenez P."/>
            <person name="Dekumyoy P."/>
            <person name="Varona S."/>
            <person name="Cuesta I."/>
            <person name="Sumanam S."/>
            <person name="Adisakwattana P."/>
            <person name="Gasser R.B."/>
            <person name="Hernandez-Gonzalez A."/>
            <person name="Young N.D."/>
            <person name="Perteguer M.J."/>
        </authorList>
    </citation>
    <scope>NUCLEOTIDE SEQUENCE [LARGE SCALE GENOMIC DNA]</scope>
    <source>
        <strain evidence="7">AL3</strain>
        <tissue evidence="7">Liver</tissue>
    </source>
</reference>
<evidence type="ECO:0000256" key="3">
    <source>
        <dbReference type="ARBA" id="ARBA00022723"/>
    </source>
</evidence>
<keyword evidence="5" id="KW-0170">Cobalt</keyword>
<organism evidence="7 8">
    <name type="scientific">Gnathostoma spinigerum</name>
    <dbReference type="NCBI Taxonomy" id="75299"/>
    <lineage>
        <taxon>Eukaryota</taxon>
        <taxon>Metazoa</taxon>
        <taxon>Ecdysozoa</taxon>
        <taxon>Nematoda</taxon>
        <taxon>Chromadorea</taxon>
        <taxon>Rhabditida</taxon>
        <taxon>Spirurina</taxon>
        <taxon>Gnathostomatomorpha</taxon>
        <taxon>Gnathostomatoidea</taxon>
        <taxon>Gnathostomatidae</taxon>
        <taxon>Gnathostoma</taxon>
    </lineage>
</organism>
<dbReference type="NCBIfam" id="TIGR00640">
    <property type="entry name" value="acid_CoA_mut_C"/>
    <property type="match status" value="1"/>
</dbReference>
<evidence type="ECO:0000256" key="5">
    <source>
        <dbReference type="ARBA" id="ARBA00023285"/>
    </source>
</evidence>
<keyword evidence="3" id="KW-0479">Metal-binding</keyword>
<dbReference type="InterPro" id="IPR036724">
    <property type="entry name" value="Cobalamin-bd_sf"/>
</dbReference>
<dbReference type="PANTHER" id="PTHR48101">
    <property type="entry name" value="METHYLMALONYL-COA MUTASE, MITOCHONDRIAL-RELATED"/>
    <property type="match status" value="1"/>
</dbReference>
<proteinExistence type="predicted"/>
<evidence type="ECO:0000256" key="1">
    <source>
        <dbReference type="ARBA" id="ARBA00001922"/>
    </source>
</evidence>
<dbReference type="PROSITE" id="PS51332">
    <property type="entry name" value="B12_BINDING"/>
    <property type="match status" value="1"/>
</dbReference>